<gene>
    <name evidence="1" type="ORF">DDR56_03435</name>
</gene>
<protein>
    <submittedName>
        <fullName evidence="1">Uncharacterized protein</fullName>
    </submittedName>
</protein>
<keyword evidence="2" id="KW-1185">Reference proteome</keyword>
<evidence type="ECO:0000313" key="2">
    <source>
        <dbReference type="Proteomes" id="UP001318401"/>
    </source>
</evidence>
<dbReference type="EMBL" id="QDKN01000001">
    <property type="protein sequence ID" value="NPT29637.1"/>
    <property type="molecule type" value="Genomic_DNA"/>
</dbReference>
<accession>A0ABX2B695</accession>
<organism evidence="1 2">
    <name type="scientific">Vreelandella venusta</name>
    <dbReference type="NCBI Taxonomy" id="44935"/>
    <lineage>
        <taxon>Bacteria</taxon>
        <taxon>Pseudomonadati</taxon>
        <taxon>Pseudomonadota</taxon>
        <taxon>Gammaproteobacteria</taxon>
        <taxon>Oceanospirillales</taxon>
        <taxon>Halomonadaceae</taxon>
        <taxon>Vreelandella</taxon>
    </lineage>
</organism>
<evidence type="ECO:0000313" key="1">
    <source>
        <dbReference type="EMBL" id="NPT29637.1"/>
    </source>
</evidence>
<proteinExistence type="predicted"/>
<sequence length="67" mass="7605">MPTRDRRTDITMDPELEATLRQVRESHGLDSDEAAMEFLISRSIRVNGNRMTGRGRALYEVKRGPSG</sequence>
<comment type="caution">
    <text evidence="1">The sequence shown here is derived from an EMBL/GenBank/DDBJ whole genome shotgun (WGS) entry which is preliminary data.</text>
</comment>
<dbReference type="Proteomes" id="UP001318401">
    <property type="component" value="Unassembled WGS sequence"/>
</dbReference>
<name>A0ABX2B695_9GAMM</name>
<reference evidence="1 2" key="1">
    <citation type="submission" date="2018-04" db="EMBL/GenBank/DDBJ databases">
        <authorList>
            <person name="Li G."/>
            <person name="Du W."/>
            <person name="Bai Y."/>
        </authorList>
    </citation>
    <scope>NUCLEOTIDE SEQUENCE [LARGE SCALE GENOMIC DNA]</scope>
    <source>
        <strain evidence="1 2">YYYZ-3</strain>
    </source>
</reference>